<comment type="caution">
    <text evidence="3">The sequence shown here is derived from an EMBL/GenBank/DDBJ whole genome shotgun (WGS) entry which is preliminary data.</text>
</comment>
<evidence type="ECO:0000313" key="5">
    <source>
        <dbReference type="Proteomes" id="UP001295423"/>
    </source>
</evidence>
<dbReference type="EMBL" id="CAKOGP040002526">
    <property type="protein sequence ID" value="CAJ1970510.1"/>
    <property type="molecule type" value="Genomic_DNA"/>
</dbReference>
<evidence type="ECO:0000313" key="3">
    <source>
        <dbReference type="EMBL" id="CAJ1929443.1"/>
    </source>
</evidence>
<keyword evidence="5" id="KW-1185">Reference proteome</keyword>
<reference evidence="3" key="1">
    <citation type="submission" date="2023-08" db="EMBL/GenBank/DDBJ databases">
        <authorList>
            <person name="Audoor S."/>
            <person name="Bilcke G."/>
        </authorList>
    </citation>
    <scope>NUCLEOTIDE SEQUENCE</scope>
</reference>
<dbReference type="Proteomes" id="UP001295423">
    <property type="component" value="Unassembled WGS sequence"/>
</dbReference>
<dbReference type="EMBL" id="CAKOGP040000080">
    <property type="protein sequence ID" value="CAJ1929443.1"/>
    <property type="molecule type" value="Genomic_DNA"/>
</dbReference>
<accession>A0AAD2CGI5</accession>
<evidence type="ECO:0000256" key="1">
    <source>
        <dbReference type="SAM" id="MobiDB-lite"/>
    </source>
</evidence>
<feature type="compositionally biased region" description="Polar residues" evidence="1">
    <location>
        <begin position="254"/>
        <end position="280"/>
    </location>
</feature>
<evidence type="ECO:0000256" key="2">
    <source>
        <dbReference type="SAM" id="Phobius"/>
    </source>
</evidence>
<gene>
    <name evidence="3" type="ORF">CYCCA115_LOCUS1684</name>
    <name evidence="4" type="ORF">CYCCA115_LOCUS24526</name>
</gene>
<keyword evidence="2" id="KW-0472">Membrane</keyword>
<keyword evidence="2" id="KW-1133">Transmembrane helix</keyword>
<dbReference type="AlphaFoldDB" id="A0AAD2CGI5"/>
<sequence>MATAIARGPLKILLQNAAGQYILLGVGVYALFPEKVHKMLEYSPHLMKLVDGASSGSNNRSGRDNDRRQPIIIHTPSPMIIGGGGSKTWMGTAIYAAAGAGACWAGYIVLVQVLPDTVGQFLPVTRTIFDKTSVSLGKGILKCKTVLEEKIRQLAGQQEELGKKQDATNQTVSHIKSELGEARIDMSLLASSLDRCEGSLEKSEGMQQFTARGVRLLVRCVANMLPDNQDTALELSKFIEEEQKQLALEAKSGDSGNVSGEPSTPNNNAPPTRGAQSTPLMRSRSDGASRRSMTSTKKTLPIADGDMSDEESAFNDIRALLGH</sequence>
<organism evidence="3 5">
    <name type="scientific">Cylindrotheca closterium</name>
    <dbReference type="NCBI Taxonomy" id="2856"/>
    <lineage>
        <taxon>Eukaryota</taxon>
        <taxon>Sar</taxon>
        <taxon>Stramenopiles</taxon>
        <taxon>Ochrophyta</taxon>
        <taxon>Bacillariophyta</taxon>
        <taxon>Bacillariophyceae</taxon>
        <taxon>Bacillariophycidae</taxon>
        <taxon>Bacillariales</taxon>
        <taxon>Bacillariaceae</taxon>
        <taxon>Cylindrotheca</taxon>
    </lineage>
</organism>
<proteinExistence type="predicted"/>
<name>A0AAD2CGI5_9STRA</name>
<keyword evidence="2" id="KW-0812">Transmembrane</keyword>
<evidence type="ECO:0000313" key="4">
    <source>
        <dbReference type="EMBL" id="CAJ1970510.1"/>
    </source>
</evidence>
<protein>
    <submittedName>
        <fullName evidence="3">Uncharacterized protein</fullName>
    </submittedName>
</protein>
<feature type="region of interest" description="Disordered" evidence="1">
    <location>
        <begin position="249"/>
        <end position="311"/>
    </location>
</feature>
<feature type="transmembrane region" description="Helical" evidence="2">
    <location>
        <begin position="12"/>
        <end position="32"/>
    </location>
</feature>